<comment type="caution">
    <text evidence="1">The sequence shown here is derived from an EMBL/GenBank/DDBJ whole genome shotgun (WGS) entry which is preliminary data.</text>
</comment>
<proteinExistence type="predicted"/>
<gene>
    <name evidence="1" type="ORF">TOA249_LOCUS13844</name>
</gene>
<reference evidence="1" key="1">
    <citation type="submission" date="2021-02" db="EMBL/GenBank/DDBJ databases">
        <authorList>
            <person name="Nowell W R."/>
        </authorList>
    </citation>
    <scope>NUCLEOTIDE SEQUENCE</scope>
</reference>
<accession>A0A821FCC4</accession>
<name>A0A821FCC4_9BILA</name>
<sequence>MLYGQANKGELKKLFSKVKNNVKLASASEGHRLQEAPVSSVAPQIVQLQTDSQVSLRSSSDSEIVTRAAATVEAAQRRVHRTTDSIRRQAKRELEQEKEIDSKYKKARDIKEHYFGNREMTVDSTPVVDYTTLLLYVLRKLVPLKYVTELFQASKFILSENQESIIYEENSIKQLQLSQRTLRNRNQ</sequence>
<evidence type="ECO:0000313" key="2">
    <source>
        <dbReference type="Proteomes" id="UP000663838"/>
    </source>
</evidence>
<dbReference type="AlphaFoldDB" id="A0A821FCC4"/>
<dbReference type="EMBL" id="CAJOBS010000833">
    <property type="protein sequence ID" value="CAF4648872.1"/>
    <property type="molecule type" value="Genomic_DNA"/>
</dbReference>
<organism evidence="1 2">
    <name type="scientific">Rotaria socialis</name>
    <dbReference type="NCBI Taxonomy" id="392032"/>
    <lineage>
        <taxon>Eukaryota</taxon>
        <taxon>Metazoa</taxon>
        <taxon>Spiralia</taxon>
        <taxon>Gnathifera</taxon>
        <taxon>Rotifera</taxon>
        <taxon>Eurotatoria</taxon>
        <taxon>Bdelloidea</taxon>
        <taxon>Philodinida</taxon>
        <taxon>Philodinidae</taxon>
        <taxon>Rotaria</taxon>
    </lineage>
</organism>
<evidence type="ECO:0000313" key="1">
    <source>
        <dbReference type="EMBL" id="CAF4648872.1"/>
    </source>
</evidence>
<protein>
    <submittedName>
        <fullName evidence="1">Uncharacterized protein</fullName>
    </submittedName>
</protein>
<dbReference type="Proteomes" id="UP000663838">
    <property type="component" value="Unassembled WGS sequence"/>
</dbReference>